<dbReference type="Proteomes" id="UP000253077">
    <property type="component" value="Unassembled WGS sequence"/>
</dbReference>
<protein>
    <submittedName>
        <fullName evidence="2">Uncharacterized protein</fullName>
    </submittedName>
</protein>
<name>A0AAX1QZZ2_UREUR</name>
<evidence type="ECO:0000313" key="3">
    <source>
        <dbReference type="Proteomes" id="UP000253077"/>
    </source>
</evidence>
<accession>A0AAX1QZZ2</accession>
<organism evidence="2 3">
    <name type="scientific">Ureaplasma urealyticum</name>
    <name type="common">Ureaplasma urealyticum biotype 2</name>
    <dbReference type="NCBI Taxonomy" id="2130"/>
    <lineage>
        <taxon>Bacteria</taxon>
        <taxon>Bacillati</taxon>
        <taxon>Mycoplasmatota</taxon>
        <taxon>Mycoplasmoidales</taxon>
        <taxon>Mycoplasmoidaceae</taxon>
        <taxon>Ureaplasma</taxon>
    </lineage>
</organism>
<evidence type="ECO:0000256" key="1">
    <source>
        <dbReference type="SAM" id="Coils"/>
    </source>
</evidence>
<evidence type="ECO:0000313" key="2">
    <source>
        <dbReference type="EMBL" id="RCJ01497.1"/>
    </source>
</evidence>
<feature type="coiled-coil region" evidence="1">
    <location>
        <begin position="382"/>
        <end position="414"/>
    </location>
</feature>
<gene>
    <name evidence="2" type="ORF">DSQ42_01685</name>
</gene>
<dbReference type="EMBL" id="QOKT01000006">
    <property type="protein sequence ID" value="RCJ01497.1"/>
    <property type="molecule type" value="Genomic_DNA"/>
</dbReference>
<comment type="caution">
    <text evidence="2">The sequence shown here is derived from an EMBL/GenBank/DDBJ whole genome shotgun (WGS) entry which is preliminary data.</text>
</comment>
<reference evidence="2 3" key="1">
    <citation type="submission" date="2018-07" db="EMBL/GenBank/DDBJ databases">
        <title>Ureaplasma urealyticum 1000 the multidrug-resistant clinical isolate obtained from scrapings of the urogenital tract of a woman with inflammatory diseases of the reproductive organs.</title>
        <authorList>
            <person name="Kolesnikova E.A."/>
            <person name="Alekseeva A.E."/>
            <person name="Brusnigina N.F."/>
            <person name="Makhova M.A."/>
        </authorList>
    </citation>
    <scope>NUCLEOTIDE SEQUENCE [LARGE SCALE GENOMIC DNA]</scope>
    <source>
        <strain evidence="2 3">1000</strain>
    </source>
</reference>
<keyword evidence="1" id="KW-0175">Coiled coil</keyword>
<proteinExistence type="predicted"/>
<sequence length="721" mass="84214">MIEKLKNNKTLFLNVKQAQKLGINNPLAQEIFLDDQKLNVDLINDIRDEFYLDKAISKGYAYFNNLQQFKAIDLDILDHYQFAKVAVSNLDEYEQLVYTKTRQYLINKEFWTNDGLDAFVGDDFKRKQLTNEEIVNLKTKYDLWIQELHFSNARISKQIHNLSKHGQNELDYDQFYDKKATLESNLDILQILIYLKSSLLELDFDNVLKDDQNKISIRQLLVDDLEYLPFSFQRYDYESRRNFIKNSRQLVDESIDFDDVEYDVLHTKQTSQQTSKTNEPIKIAELKKFECSQLSDEQQANLEKEFYSAGAINCFDEVCENEQQTNINNKEEQVVVDKKSGYLKPRSYPRHHETPFMVDVENRVDFLMAGYEVVKNDDPYAIKQEALKNNILEQQKAEEEIEVVEQQVDDTLESVESTQSDEQINEELSINDFINETPIDDVKLENEDHTVVDIEIDEPTQPIEVKQEQQVEVEEVQDVVEPQEVLETNKVDQEQLVEEENKPKKDLSAIQMRLDEIVNLHEEDDKLQARLNSVVVDNDVIVDDKNLEDDLENNVNHIEQVHQSQVQEAEVANEQNAIVDEELDDKNLNNKIDTGAISVEQTYEPQVQTNDTLNDFEPASVNELQDDSFNQVVLENNDLDDSKIENVDENSSSPSLESNVDFNDYEQNNDLSSQIELTPADFEIKTQEINDETERLLNELNNNKPKQKKKFWTWFSSKKDK</sequence>
<dbReference type="AlphaFoldDB" id="A0AAX1QZZ2"/>
<dbReference type="RefSeq" id="WP_114119911.1">
    <property type="nucleotide sequence ID" value="NZ_QOKT01000006.1"/>
</dbReference>